<name>A0A165HT78_EXIGL</name>
<gene>
    <name evidence="2" type="ORF">EXIGLDRAFT_768981</name>
</gene>
<feature type="domain" description="BTB" evidence="1">
    <location>
        <begin position="32"/>
        <end position="101"/>
    </location>
</feature>
<dbReference type="Proteomes" id="UP000077266">
    <property type="component" value="Unassembled WGS sequence"/>
</dbReference>
<dbReference type="PROSITE" id="PS50097">
    <property type="entry name" value="BTB"/>
    <property type="match status" value="1"/>
</dbReference>
<reference evidence="2 3" key="1">
    <citation type="journal article" date="2016" name="Mol. Biol. Evol.">
        <title>Comparative Genomics of Early-Diverging Mushroom-Forming Fungi Provides Insights into the Origins of Lignocellulose Decay Capabilities.</title>
        <authorList>
            <person name="Nagy L.G."/>
            <person name="Riley R."/>
            <person name="Tritt A."/>
            <person name="Adam C."/>
            <person name="Daum C."/>
            <person name="Floudas D."/>
            <person name="Sun H."/>
            <person name="Yadav J.S."/>
            <person name="Pangilinan J."/>
            <person name="Larsson K.H."/>
            <person name="Matsuura K."/>
            <person name="Barry K."/>
            <person name="Labutti K."/>
            <person name="Kuo R."/>
            <person name="Ohm R.A."/>
            <person name="Bhattacharya S.S."/>
            <person name="Shirouzu T."/>
            <person name="Yoshinaga Y."/>
            <person name="Martin F.M."/>
            <person name="Grigoriev I.V."/>
            <person name="Hibbett D.S."/>
        </authorList>
    </citation>
    <scope>NUCLEOTIDE SEQUENCE [LARGE SCALE GENOMIC DNA]</scope>
    <source>
        <strain evidence="2 3">HHB12029</strain>
    </source>
</reference>
<dbReference type="InParanoid" id="A0A165HT78"/>
<dbReference type="AlphaFoldDB" id="A0A165HT78"/>
<keyword evidence="3" id="KW-1185">Reference proteome</keyword>
<sequence>MNGINSFPPGWHAPQNFHDVPLEAATNNFDYDDSVVCVRVGGRVFRVSKSRLVQRVPVFKDMFSLPQTDGADSQEVVLHNDPDDFYHFLWFVHADAIDLAGLANDPPTTRLTRYLGIAMVAQMYDAIAISEWALQELVKELDCRSFILPQIMAKLVVVQRQRGRIDSIATKLRTAMRRTLYSLAHLNAAGRAFTADLADMVPVLDHALATQLLALTYYYILVYRSDNWAQDPKLRPVDRLRLLCGAQSLRQRGLLTAADNREEYSMTGTVDKRIKGLENDLWSFFDPAAWKLPTA</sequence>
<dbReference type="Gene3D" id="3.30.710.10">
    <property type="entry name" value="Potassium Channel Kv1.1, Chain A"/>
    <property type="match status" value="1"/>
</dbReference>
<dbReference type="SUPFAM" id="SSF54695">
    <property type="entry name" value="POZ domain"/>
    <property type="match status" value="1"/>
</dbReference>
<dbReference type="EMBL" id="KV426008">
    <property type="protein sequence ID" value="KZV92431.1"/>
    <property type="molecule type" value="Genomic_DNA"/>
</dbReference>
<accession>A0A165HT78</accession>
<protein>
    <recommendedName>
        <fullName evidence="1">BTB domain-containing protein</fullName>
    </recommendedName>
</protein>
<organism evidence="2 3">
    <name type="scientific">Exidia glandulosa HHB12029</name>
    <dbReference type="NCBI Taxonomy" id="1314781"/>
    <lineage>
        <taxon>Eukaryota</taxon>
        <taxon>Fungi</taxon>
        <taxon>Dikarya</taxon>
        <taxon>Basidiomycota</taxon>
        <taxon>Agaricomycotina</taxon>
        <taxon>Agaricomycetes</taxon>
        <taxon>Auriculariales</taxon>
        <taxon>Exidiaceae</taxon>
        <taxon>Exidia</taxon>
    </lineage>
</organism>
<dbReference type="InterPro" id="IPR011333">
    <property type="entry name" value="SKP1/BTB/POZ_sf"/>
</dbReference>
<evidence type="ECO:0000259" key="1">
    <source>
        <dbReference type="PROSITE" id="PS50097"/>
    </source>
</evidence>
<evidence type="ECO:0000313" key="3">
    <source>
        <dbReference type="Proteomes" id="UP000077266"/>
    </source>
</evidence>
<dbReference type="InterPro" id="IPR000210">
    <property type="entry name" value="BTB/POZ_dom"/>
</dbReference>
<evidence type="ECO:0000313" key="2">
    <source>
        <dbReference type="EMBL" id="KZV92431.1"/>
    </source>
</evidence>
<proteinExistence type="predicted"/>
<dbReference type="Pfam" id="PF00651">
    <property type="entry name" value="BTB"/>
    <property type="match status" value="1"/>
</dbReference>